<dbReference type="AlphaFoldDB" id="A0AAD5DZ01"/>
<comment type="caution">
    <text evidence="8">The sequence shown here is derived from an EMBL/GenBank/DDBJ whole genome shotgun (WGS) entry which is preliminary data.</text>
</comment>
<gene>
    <name evidence="8" type="ORF">COHA_001484</name>
</gene>
<name>A0AAD5DZ01_9CHLO</name>
<proteinExistence type="inferred from homology"/>
<dbReference type="Proteomes" id="UP001205105">
    <property type="component" value="Unassembled WGS sequence"/>
</dbReference>
<sequence>MDTEFALLEAPGDAADVNKPLVVLMGWVGAQRDGALLKYAELLAAHGYSSIRSVQPTATAFSPLPAGRRRWALAMMAFLEQQALWPQRRLVFYAFSNGGAFVVEQLMLLAEEDPKFAKLPQTVAGFVFDSAPAFMYLGALQRVVHSIEPPGLLRSLKAAYYSAAAAADRLHWGPTRAEAFWEHMQALSWGRPMLYLYSCDDPLAHGARITELVAEKRQRGQDVQARCWDSSEHVGHLRRHKEEYTRLLLGHLARCEASAGGSSSHEQRPGGGCGGGQAAGPLPHARL</sequence>
<evidence type="ECO:0000256" key="3">
    <source>
        <dbReference type="ARBA" id="ARBA00022989"/>
    </source>
</evidence>
<evidence type="ECO:0000313" key="9">
    <source>
        <dbReference type="Proteomes" id="UP001205105"/>
    </source>
</evidence>
<accession>A0AAD5DZ01</accession>
<dbReference type="InterPro" id="IPR008547">
    <property type="entry name" value="DUF829_TMEM53"/>
</dbReference>
<evidence type="ECO:0000256" key="7">
    <source>
        <dbReference type="SAM" id="MobiDB-lite"/>
    </source>
</evidence>
<dbReference type="EMBL" id="JADXDR010000023">
    <property type="protein sequence ID" value="KAI7844830.1"/>
    <property type="molecule type" value="Genomic_DNA"/>
</dbReference>
<evidence type="ECO:0000256" key="6">
    <source>
        <dbReference type="ARBA" id="ARBA00034303"/>
    </source>
</evidence>
<keyword evidence="2" id="KW-0812">Transmembrane</keyword>
<evidence type="ECO:0000256" key="4">
    <source>
        <dbReference type="ARBA" id="ARBA00023136"/>
    </source>
</evidence>
<feature type="region of interest" description="Disordered" evidence="7">
    <location>
        <begin position="259"/>
        <end position="287"/>
    </location>
</feature>
<keyword evidence="5" id="KW-0539">Nucleus</keyword>
<keyword evidence="9" id="KW-1185">Reference proteome</keyword>
<dbReference type="Pfam" id="PF05705">
    <property type="entry name" value="DUF829"/>
    <property type="match status" value="1"/>
</dbReference>
<evidence type="ECO:0000256" key="2">
    <source>
        <dbReference type="ARBA" id="ARBA00022692"/>
    </source>
</evidence>
<keyword evidence="4" id="KW-0472">Membrane</keyword>
<keyword evidence="3" id="KW-1133">Transmembrane helix</keyword>
<evidence type="ECO:0000256" key="5">
    <source>
        <dbReference type="ARBA" id="ARBA00023242"/>
    </source>
</evidence>
<reference evidence="8" key="1">
    <citation type="submission" date="2020-11" db="EMBL/GenBank/DDBJ databases">
        <title>Chlorella ohadii genome sequencing and assembly.</title>
        <authorList>
            <person name="Murik O."/>
            <person name="Treves H."/>
            <person name="Kedem I."/>
            <person name="Shotland Y."/>
            <person name="Kaplan A."/>
        </authorList>
    </citation>
    <scope>NUCLEOTIDE SEQUENCE</scope>
    <source>
        <strain evidence="8">1</strain>
    </source>
</reference>
<comment type="similarity">
    <text evidence="1">Belongs to the TMEM53 family.</text>
</comment>
<dbReference type="GO" id="GO:0005640">
    <property type="term" value="C:nuclear outer membrane"/>
    <property type="evidence" value="ECO:0007669"/>
    <property type="project" value="UniProtKB-SubCell"/>
</dbReference>
<dbReference type="SUPFAM" id="SSF53474">
    <property type="entry name" value="alpha/beta-Hydrolases"/>
    <property type="match status" value="1"/>
</dbReference>
<comment type="subcellular location">
    <subcellularLocation>
        <location evidence="6">Nucleus outer membrane</location>
        <topology evidence="6">Single-pass membrane protein</topology>
    </subcellularLocation>
</comment>
<evidence type="ECO:0000256" key="1">
    <source>
        <dbReference type="ARBA" id="ARBA00007387"/>
    </source>
</evidence>
<dbReference type="PANTHER" id="PTHR12265">
    <property type="entry name" value="TRANSMEMBRANE PROTEIN 53"/>
    <property type="match status" value="1"/>
</dbReference>
<organism evidence="8 9">
    <name type="scientific">Chlorella ohadii</name>
    <dbReference type="NCBI Taxonomy" id="2649997"/>
    <lineage>
        <taxon>Eukaryota</taxon>
        <taxon>Viridiplantae</taxon>
        <taxon>Chlorophyta</taxon>
        <taxon>core chlorophytes</taxon>
        <taxon>Trebouxiophyceae</taxon>
        <taxon>Chlorellales</taxon>
        <taxon>Chlorellaceae</taxon>
        <taxon>Chlorella clade</taxon>
        <taxon>Chlorella</taxon>
    </lineage>
</organism>
<dbReference type="InterPro" id="IPR029058">
    <property type="entry name" value="AB_hydrolase_fold"/>
</dbReference>
<dbReference type="PANTHER" id="PTHR12265:SF30">
    <property type="entry name" value="TRANSMEMBRANE PROTEIN 53"/>
    <property type="match status" value="1"/>
</dbReference>
<evidence type="ECO:0000313" key="8">
    <source>
        <dbReference type="EMBL" id="KAI7844830.1"/>
    </source>
</evidence>
<protein>
    <submittedName>
        <fullName evidence="8">Uncharacterized protein</fullName>
    </submittedName>
</protein>
<feature type="compositionally biased region" description="Gly residues" evidence="7">
    <location>
        <begin position="269"/>
        <end position="278"/>
    </location>
</feature>
<dbReference type="Gene3D" id="3.40.50.1820">
    <property type="entry name" value="alpha/beta hydrolase"/>
    <property type="match status" value="1"/>
</dbReference>